<dbReference type="InterPro" id="IPR036882">
    <property type="entry name" value="Alba-like_dom_sf"/>
</dbReference>
<evidence type="ECO:0000256" key="1">
    <source>
        <dbReference type="ARBA" id="ARBA00008018"/>
    </source>
</evidence>
<evidence type="ECO:0000256" key="5">
    <source>
        <dbReference type="ARBA" id="ARBA00022765"/>
    </source>
</evidence>
<dbReference type="GO" id="GO:0016779">
    <property type="term" value="F:nucleotidyltransferase activity"/>
    <property type="evidence" value="ECO:0007669"/>
    <property type="project" value="UniProtKB-KW"/>
</dbReference>
<keyword evidence="5" id="KW-0013">ADP-ribosylation</keyword>
<sequence length="837" mass="94186">MEAEWQQWAESCSDEDSDSEDFVSGIQESYATDLYHHRQLDTDMAAVRTLYSDAAVSVREYPSIDAVDVELNITTNIVDVEVAKAWRINPTEPIIIRLHFSPSQYLDGPAPSVEVFQPSNTDDFSIGRQLQNILTVFISQEWKHLTNNSPVVQRKSGHSWFRPSGTIKKFSARFSVLFPPSKTNEIHQPADKDRNRMKQNHFTSQTPSYNIRNPTGELFTYTAGGKRVMVSAVKSSAHLSTKQLMELLFTSQAIRHCKSTPTPQHGFLAQIIRYAEQRIPTLNEYCVVCDERHVFQNGPMLKTAVCTRELCVFSFHTLGVMSGATEEVATGAEVIDLLVAMCRAALRSSRKSIIFEPYPSVVDPCNPKTLAFSPKKKSYDRLQKALDGVLLIRRMAQGPYSEIKKQMDKIDLLAHPLLQWILASNRSHIVKLPLNKQLRFMRTPHQFLLVSAPPSKEIRFQTARKLYGSTFAFHGSHIENWHSILRKGLVSASYTKLQLHGAAYGKGIYLSPISSISFGYSDMGKGQHQIPTREELISKYNRKHKIKQEEPGQPRFLQSHNLNCVALCEVITSKALQKHGNVWVCPVSDHVCTRFLFVLMCLLASAVLSAEESKDIFSFITVGLGEKVAFLFCRLSSQCKEDKFVSSPPQPEMTTFRRISRSEERAPFPIPGLAADILHMRVKEGSKIRNLLRFATARMQGKEEDGSVAAVRQVVFTGLGRGITKTITCVEILKRKVEGLHQVSKLCYMTVNEVWESPQQEVAGITVERTVPAICILLSKDPLDPQELGYQPPQTFSVPTEEEERRGELLRTAGSPSSLLTAKRLCLDNWTGCPPKT</sequence>
<evidence type="ECO:0000313" key="10">
    <source>
        <dbReference type="EMBL" id="KAK5619440.1"/>
    </source>
</evidence>
<comment type="similarity">
    <text evidence="7">Belongs to the ARTD/PARP family.</text>
</comment>
<dbReference type="InterPro" id="IPR012317">
    <property type="entry name" value="Poly(ADP-ribose)pol_cat_dom"/>
</dbReference>
<dbReference type="GO" id="GO:0003950">
    <property type="term" value="F:NAD+ poly-ADP-ribosyltransferase activity"/>
    <property type="evidence" value="ECO:0007669"/>
    <property type="project" value="UniProtKB-UniRule"/>
</dbReference>
<protein>
    <recommendedName>
        <fullName evidence="8">Poly [ADP-ribose] polymerase</fullName>
        <shortName evidence="8">PARP</shortName>
        <ecNumber evidence="8">2.4.2.-</ecNumber>
    </recommendedName>
</protein>
<feature type="domain" description="PARP catalytic" evidence="9">
    <location>
        <begin position="394"/>
        <end position="618"/>
    </location>
</feature>
<dbReference type="CDD" id="cd01341">
    <property type="entry name" value="ADP_ribosyl"/>
    <property type="match status" value="2"/>
</dbReference>
<dbReference type="EC" id="2.4.2.-" evidence="8"/>
<dbReference type="PANTHER" id="PTHR21328">
    <property type="entry name" value="POLY ADP-RIBOSE POLYMERASE FAMILY, MEMBER PARP"/>
    <property type="match status" value="1"/>
</dbReference>
<organism evidence="10 11">
    <name type="scientific">Crenichthys baileyi</name>
    <name type="common">White River springfish</name>
    <dbReference type="NCBI Taxonomy" id="28760"/>
    <lineage>
        <taxon>Eukaryota</taxon>
        <taxon>Metazoa</taxon>
        <taxon>Chordata</taxon>
        <taxon>Craniata</taxon>
        <taxon>Vertebrata</taxon>
        <taxon>Euteleostomi</taxon>
        <taxon>Actinopterygii</taxon>
        <taxon>Neopterygii</taxon>
        <taxon>Teleostei</taxon>
        <taxon>Neoteleostei</taxon>
        <taxon>Acanthomorphata</taxon>
        <taxon>Ovalentaria</taxon>
        <taxon>Atherinomorphae</taxon>
        <taxon>Cyprinodontiformes</taxon>
        <taxon>Goodeidae</taxon>
        <taxon>Crenichthys</taxon>
    </lineage>
</organism>
<name>A0AAV9SDQ9_9TELE</name>
<evidence type="ECO:0000256" key="4">
    <source>
        <dbReference type="ARBA" id="ARBA00022695"/>
    </source>
</evidence>
<evidence type="ECO:0000256" key="8">
    <source>
        <dbReference type="RuleBase" id="RU362114"/>
    </source>
</evidence>
<gene>
    <name evidence="10" type="primary">PARP6_2</name>
    <name evidence="10" type="ORF">CRENBAI_013825</name>
</gene>
<evidence type="ECO:0000256" key="3">
    <source>
        <dbReference type="ARBA" id="ARBA00022679"/>
    </source>
</evidence>
<keyword evidence="4" id="KW-0548">Nucleotidyltransferase</keyword>
<dbReference type="AlphaFoldDB" id="A0AAV9SDQ9"/>
<dbReference type="Pfam" id="PF00644">
    <property type="entry name" value="PARP"/>
    <property type="match status" value="1"/>
</dbReference>
<dbReference type="Gene3D" id="3.30.110.20">
    <property type="entry name" value="Alba-like domain"/>
    <property type="match status" value="1"/>
</dbReference>
<dbReference type="EMBL" id="JAHHUM010000578">
    <property type="protein sequence ID" value="KAK5619440.1"/>
    <property type="molecule type" value="Genomic_DNA"/>
</dbReference>
<keyword evidence="6 8" id="KW-0520">NAD</keyword>
<comment type="caution">
    <text evidence="10">The sequence shown here is derived from an EMBL/GenBank/DDBJ whole genome shotgun (WGS) entry which is preliminary data.</text>
</comment>
<dbReference type="InterPro" id="IPR051838">
    <property type="entry name" value="ARTD_PARP"/>
</dbReference>
<accession>A0AAV9SDQ9</accession>
<proteinExistence type="inferred from homology"/>
<reference evidence="10 11" key="1">
    <citation type="submission" date="2021-06" db="EMBL/GenBank/DDBJ databases">
        <authorList>
            <person name="Palmer J.M."/>
        </authorList>
    </citation>
    <scope>NUCLEOTIDE SEQUENCE [LARGE SCALE GENOMIC DNA]</scope>
    <source>
        <strain evidence="10 11">MEX-2019</strain>
        <tissue evidence="10">Muscle</tissue>
    </source>
</reference>
<dbReference type="SUPFAM" id="SSF82704">
    <property type="entry name" value="AlbA-like"/>
    <property type="match status" value="1"/>
</dbReference>
<comment type="similarity">
    <text evidence="1">Belongs to the histone-like Alba family.</text>
</comment>
<evidence type="ECO:0000256" key="2">
    <source>
        <dbReference type="ARBA" id="ARBA00022676"/>
    </source>
</evidence>
<dbReference type="Proteomes" id="UP001311232">
    <property type="component" value="Unassembled WGS sequence"/>
</dbReference>
<dbReference type="GO" id="GO:0003676">
    <property type="term" value="F:nucleic acid binding"/>
    <property type="evidence" value="ECO:0007669"/>
    <property type="project" value="InterPro"/>
</dbReference>
<keyword evidence="2 8" id="KW-0328">Glycosyltransferase</keyword>
<evidence type="ECO:0000313" key="11">
    <source>
        <dbReference type="Proteomes" id="UP001311232"/>
    </source>
</evidence>
<keyword evidence="3 8" id="KW-0808">Transferase</keyword>
<dbReference type="PROSITE" id="PS51059">
    <property type="entry name" value="PARP_CATALYTIC"/>
    <property type="match status" value="1"/>
</dbReference>
<dbReference type="InterPro" id="IPR002775">
    <property type="entry name" value="DNA/RNA-bd_Alba-like"/>
</dbReference>
<dbReference type="Pfam" id="PF01918">
    <property type="entry name" value="Alba"/>
    <property type="match status" value="1"/>
</dbReference>
<keyword evidence="11" id="KW-1185">Reference proteome</keyword>
<evidence type="ECO:0000256" key="7">
    <source>
        <dbReference type="ARBA" id="ARBA00024347"/>
    </source>
</evidence>
<evidence type="ECO:0000256" key="6">
    <source>
        <dbReference type="ARBA" id="ARBA00023027"/>
    </source>
</evidence>
<dbReference type="SUPFAM" id="SSF56399">
    <property type="entry name" value="ADP-ribosylation"/>
    <property type="match status" value="1"/>
</dbReference>
<dbReference type="Gene3D" id="3.90.228.10">
    <property type="match status" value="1"/>
</dbReference>
<evidence type="ECO:0000259" key="9">
    <source>
        <dbReference type="PROSITE" id="PS51059"/>
    </source>
</evidence>